<protein>
    <recommendedName>
        <fullName evidence="4">Lipoprotein</fullName>
    </recommendedName>
</protein>
<dbReference type="KEGG" id="tem:JW646_02475"/>
<evidence type="ECO:0008006" key="4">
    <source>
        <dbReference type="Google" id="ProtNLM"/>
    </source>
</evidence>
<accession>A0AAX2ZGA1</accession>
<evidence type="ECO:0000256" key="1">
    <source>
        <dbReference type="SAM" id="SignalP"/>
    </source>
</evidence>
<evidence type="ECO:0000313" key="3">
    <source>
        <dbReference type="Proteomes" id="UP001198983"/>
    </source>
</evidence>
<dbReference type="EMBL" id="CP081135">
    <property type="protein sequence ID" value="UEL48339.1"/>
    <property type="molecule type" value="Genomic_DNA"/>
</dbReference>
<gene>
    <name evidence="2" type="ORF">JW646_02475</name>
</gene>
<dbReference type="Proteomes" id="UP001198983">
    <property type="component" value="Chromosome"/>
</dbReference>
<sequence>MEDKKMKKIVTVALSLLLLCSAVACSNKTNTNTNNETKDEVADKTYLNTYTGLYDKNLETLSDYNMYTDVNTVTNTYKEKEYPGNEKYLNDVKAAYKDSKEKIQAFVDGLKNDGKTEDAELKKMNESLIAEGEKSIKDIDAKIAKLDKISKDDYNKTQDEFIKLVDDTVRAGENVTNNFVKMLKDMDTKLGITRKAK</sequence>
<organism evidence="2 3">
    <name type="scientific">Terrisporobacter hibernicus</name>
    <dbReference type="NCBI Taxonomy" id="2813371"/>
    <lineage>
        <taxon>Bacteria</taxon>
        <taxon>Bacillati</taxon>
        <taxon>Bacillota</taxon>
        <taxon>Clostridia</taxon>
        <taxon>Peptostreptococcales</taxon>
        <taxon>Peptostreptococcaceae</taxon>
        <taxon>Terrisporobacter</taxon>
    </lineage>
</organism>
<proteinExistence type="predicted"/>
<dbReference type="PROSITE" id="PS51257">
    <property type="entry name" value="PROKAR_LIPOPROTEIN"/>
    <property type="match status" value="1"/>
</dbReference>
<keyword evidence="3" id="KW-1185">Reference proteome</keyword>
<evidence type="ECO:0000313" key="2">
    <source>
        <dbReference type="EMBL" id="UEL48339.1"/>
    </source>
</evidence>
<name>A0AAX2ZGA1_9FIRM</name>
<dbReference type="AlphaFoldDB" id="A0AAX2ZGA1"/>
<feature type="signal peptide" evidence="1">
    <location>
        <begin position="1"/>
        <end position="24"/>
    </location>
</feature>
<keyword evidence="1" id="KW-0732">Signal</keyword>
<feature type="chain" id="PRO_5043713196" description="Lipoprotein" evidence="1">
    <location>
        <begin position="25"/>
        <end position="197"/>
    </location>
</feature>
<reference evidence="2 3" key="1">
    <citation type="journal article" date="2023" name="Int. J. Syst. Evol. Microbiol.">
        <title>Terrisporobacter hibernicus sp. nov., isolated from bovine faeces in Northern Ireland.</title>
        <authorList>
            <person name="Mitchell M."/>
            <person name="Nguyen S.V."/>
            <person name="Connor M."/>
            <person name="Fairley D.J."/>
            <person name="Donoghue O."/>
            <person name="Marshall H."/>
            <person name="Koolman L."/>
            <person name="McMullan G."/>
            <person name="Schaffer K.E."/>
            <person name="McGrath J.W."/>
            <person name="Fanning S."/>
        </authorList>
    </citation>
    <scope>NUCLEOTIDE SEQUENCE [LARGE SCALE GENOMIC DNA]</scope>
    <source>
        <strain evidence="2 3">MCA3</strain>
    </source>
</reference>